<sequence>MTKFNDLLLIILMVILTKAAAATEELTILTHDYPPYQYQQGNQLKGISTAIVKEILKKLNYPDNIQVRSWNAGYYLTQTRTKHILFSMTRISERENLFKWVGPITSFTYYFFKKKGSPIHLTSLEDAKHVASIGTTKNYDTHLFLASKGFNNLKLISNDVNNYKAFSVNRLDLIPLGQLAIPFVAKQAQVKPTIFENTGVKLFEAHYYIAFSKDTADETIAQWQQALDEIKATGIYHRIYAQAVQAAYADFQVYDEKPTIVFFNPTESGNPAWQRGEAFMQAVAANLELNLEIYHANEDKYNLMNQIRNVLQAPTKPEAILFQQNDDYDKAILQLTDKFKIPAFMLSTPEQKLDGIPRQQYPYWLGKMLLAKESIATDEIFLQGGWALILLHDYLQGFDFAEEGLDFPSYENSSTSSVNLNQTQFFQDNKWSKIDFKQFSKRYNPELKQYNFSLAALIQQHQDSFSTEPSRNVIHLMTSEWAPYTSIKMKNYGVFTEIVTAAFKEMGITTEYIFEDWLKGYNKLLEGTQLATFPYTKTPKREQEVYFSPEIISSKYVLFYNKRYKTDFNYDNWQDLKKYSIAGVPGYFYEETFKQQGIKYYKFNSEALAFRELYQGHVDLFPTDELVGLNLLQELYPTNYKEVFSSLAKPLLISSFHVIFSKTHPDGEKMRNLFAEGLTRIKAKGIYQAILDRGLQQH</sequence>
<feature type="signal peptide" evidence="1">
    <location>
        <begin position="1"/>
        <end position="21"/>
    </location>
</feature>
<proteinExistence type="predicted"/>
<evidence type="ECO:0000313" key="3">
    <source>
        <dbReference type="EMBL" id="BAP55881.1"/>
    </source>
</evidence>
<dbReference type="SUPFAM" id="SSF53822">
    <property type="entry name" value="Periplasmic binding protein-like I"/>
    <property type="match status" value="1"/>
</dbReference>
<accession>A0A090BUX8</accession>
<dbReference type="Gene3D" id="3.40.50.2300">
    <property type="match status" value="1"/>
</dbReference>
<dbReference type="PANTHER" id="PTHR38834:SF3">
    <property type="entry name" value="SOLUTE-BINDING PROTEIN FAMILY 3_N-TERMINAL DOMAIN-CONTAINING PROTEIN"/>
    <property type="match status" value="1"/>
</dbReference>
<reference evidence="3 4" key="1">
    <citation type="journal article" date="2014" name="ISME J.">
        <title>Ecophysiology of Thioploca ingrica as revealed by the complete genome sequence supplemented with proteomic evidence.</title>
        <authorList>
            <person name="Kojima H."/>
            <person name="Ogura Y."/>
            <person name="Yamamoto N."/>
            <person name="Togashi T."/>
            <person name="Mori H."/>
            <person name="Watanabe T."/>
            <person name="Nemoto F."/>
            <person name="Kurokawa K."/>
            <person name="Hayashi T."/>
            <person name="Fukui M."/>
        </authorList>
    </citation>
    <scope>NUCLEOTIDE SEQUENCE [LARGE SCALE GENOMIC DNA]</scope>
</reference>
<dbReference type="InterPro" id="IPR028082">
    <property type="entry name" value="Peripla_BP_I"/>
</dbReference>
<feature type="chain" id="PRO_5001853414" evidence="1">
    <location>
        <begin position="22"/>
        <end position="698"/>
    </location>
</feature>
<dbReference type="STRING" id="40754.THII_1584"/>
<dbReference type="SUPFAM" id="SSF53850">
    <property type="entry name" value="Periplasmic binding protein-like II"/>
    <property type="match status" value="2"/>
</dbReference>
<feature type="domain" description="Solute-binding protein family 3/N-terminal" evidence="2">
    <location>
        <begin position="25"/>
        <end position="247"/>
    </location>
</feature>
<evidence type="ECO:0000313" key="4">
    <source>
        <dbReference type="Proteomes" id="UP000031623"/>
    </source>
</evidence>
<organism evidence="3 4">
    <name type="scientific">Thioploca ingrica</name>
    <dbReference type="NCBI Taxonomy" id="40754"/>
    <lineage>
        <taxon>Bacteria</taxon>
        <taxon>Pseudomonadati</taxon>
        <taxon>Pseudomonadota</taxon>
        <taxon>Gammaproteobacteria</taxon>
        <taxon>Thiotrichales</taxon>
        <taxon>Thiotrichaceae</taxon>
        <taxon>Thioploca</taxon>
    </lineage>
</organism>
<dbReference type="InterPro" id="IPR001638">
    <property type="entry name" value="Solute-binding_3/MltF_N"/>
</dbReference>
<dbReference type="AlphaFoldDB" id="A0A090BUX8"/>
<keyword evidence="1" id="KW-0732">Signal</keyword>
<evidence type="ECO:0000256" key="1">
    <source>
        <dbReference type="SAM" id="SignalP"/>
    </source>
</evidence>
<dbReference type="SMART" id="SM00062">
    <property type="entry name" value="PBPb"/>
    <property type="match status" value="2"/>
</dbReference>
<dbReference type="PANTHER" id="PTHR38834">
    <property type="entry name" value="PERIPLASMIC SUBSTRATE BINDING PROTEIN FAMILY 3"/>
    <property type="match status" value="1"/>
</dbReference>
<feature type="domain" description="Solute-binding protein family 3/N-terminal" evidence="2">
    <location>
        <begin position="473"/>
        <end position="694"/>
    </location>
</feature>
<protein>
    <submittedName>
        <fullName evidence="3">Extracellular solute-binding protein family 3</fullName>
    </submittedName>
</protein>
<keyword evidence="4" id="KW-1185">Reference proteome</keyword>
<evidence type="ECO:0000259" key="2">
    <source>
        <dbReference type="SMART" id="SM00062"/>
    </source>
</evidence>
<dbReference type="KEGG" id="tig:THII_1584"/>
<dbReference type="HOGENOM" id="CLU_394785_0_0_6"/>
<dbReference type="EMBL" id="AP014633">
    <property type="protein sequence ID" value="BAP55881.1"/>
    <property type="molecule type" value="Genomic_DNA"/>
</dbReference>
<name>A0A090BUX8_9GAMM</name>
<dbReference type="Proteomes" id="UP000031623">
    <property type="component" value="Chromosome"/>
</dbReference>
<dbReference type="Gene3D" id="3.40.190.10">
    <property type="entry name" value="Periplasmic binding protein-like II"/>
    <property type="match status" value="4"/>
</dbReference>
<gene>
    <name evidence="3" type="ORF">THII_1584</name>
</gene>
<dbReference type="Pfam" id="PF00497">
    <property type="entry name" value="SBP_bac_3"/>
    <property type="match status" value="2"/>
</dbReference>